<evidence type="ECO:0000256" key="5">
    <source>
        <dbReference type="ARBA" id="ARBA00022741"/>
    </source>
</evidence>
<organism evidence="13 14">
    <name type="scientific">Cyclocybe aegerita</name>
    <name type="common">Black poplar mushroom</name>
    <name type="synonym">Agrocybe aegerita</name>
    <dbReference type="NCBI Taxonomy" id="1973307"/>
    <lineage>
        <taxon>Eukaryota</taxon>
        <taxon>Fungi</taxon>
        <taxon>Dikarya</taxon>
        <taxon>Basidiomycota</taxon>
        <taxon>Agaricomycotina</taxon>
        <taxon>Agaricomycetes</taxon>
        <taxon>Agaricomycetidae</taxon>
        <taxon>Agaricales</taxon>
        <taxon>Agaricineae</taxon>
        <taxon>Bolbitiaceae</taxon>
        <taxon>Cyclocybe</taxon>
    </lineage>
</organism>
<feature type="domain" description="ABC transmembrane type-1" evidence="12">
    <location>
        <begin position="141"/>
        <end position="440"/>
    </location>
</feature>
<evidence type="ECO:0000256" key="9">
    <source>
        <dbReference type="SAM" id="MobiDB-lite"/>
    </source>
</evidence>
<evidence type="ECO:0000256" key="7">
    <source>
        <dbReference type="ARBA" id="ARBA00022989"/>
    </source>
</evidence>
<dbReference type="Pfam" id="PF00664">
    <property type="entry name" value="ABC_membrane"/>
    <property type="match status" value="2"/>
</dbReference>
<accession>A0A8S0XD17</accession>
<evidence type="ECO:0000256" key="1">
    <source>
        <dbReference type="ARBA" id="ARBA00004141"/>
    </source>
</evidence>
<feature type="domain" description="ABC transporter" evidence="11">
    <location>
        <begin position="1135"/>
        <end position="1375"/>
    </location>
</feature>
<keyword evidence="14" id="KW-1185">Reference proteome</keyword>
<dbReference type="InterPro" id="IPR011527">
    <property type="entry name" value="ABC1_TM_dom"/>
</dbReference>
<dbReference type="Gene3D" id="3.40.50.300">
    <property type="entry name" value="P-loop containing nucleotide triphosphate hydrolases"/>
    <property type="match status" value="2"/>
</dbReference>
<evidence type="ECO:0000313" key="14">
    <source>
        <dbReference type="Proteomes" id="UP000467700"/>
    </source>
</evidence>
<keyword evidence="3" id="KW-0813">Transport</keyword>
<dbReference type="GO" id="GO:0140359">
    <property type="term" value="F:ABC-type transporter activity"/>
    <property type="evidence" value="ECO:0007669"/>
    <property type="project" value="InterPro"/>
</dbReference>
<feature type="transmembrane region" description="Helical" evidence="10">
    <location>
        <begin position="958"/>
        <end position="977"/>
    </location>
</feature>
<sequence length="1395" mass="155032">MKFYNPFNPPPAPPGFGAGKILPEKTASWPSRLFLQWLGAFLDVGYSRPLMSDDFWELPEHRHTAAITNEVEANFYARCPPEKRPLFMRDSKSEEGGKAFSEPEKGKDIEGTPATTGQQPIYDESLFKALHKTFFRRIWSSAFLLLASETLRTTTPLLNKVFITWLSESYFYARLSDADRDAAASLGFFQPRGVGYGIGLAFALFAMQESASLMGNHFSLISMTTGLYVRTGVVGNIFRKSLRLSGKARAEHSVGQITTMISTDATHLDMFSAFAHHLWSAPIQVTLGIGLLIGNLGYSALVGLGVIIVTLPIQTVLILIMMRQTKKGVKIKDKRVRLTTEVLQGIRLIKVYGWEAFYTQQITKYREGEIKTIRAVSVVTALLVALFTFVPILATVLSFITYALTGHDLNVAIIFTSLQLFNVIRIPMIIFPFVLSSLAEFMISTKRISTFLLAEELGDPYRIEPSNGLAVQVDGDFEWETVLGLEKKPDNNKESKDKDKEVDDKKKTKEKSNSGWWKWKKDTENHQILPVVDEKDKSSTDLESEPEEKPFGLKDLHLEIPKGSFVAIVGRVGCGKSSILQALIGEMKRTRGNVVFGGSVAYVPQAPWIKNATLRDNILFGETDDVERFQQVIHACSLEHDLSILPQADRTQIGEKGINLSGGQKARISLARAAYSQREIVLLDDPLSAVDAYVGKNILENCILAGPLSKRTRILVTHALHVLDKTDHIYVMDNGKIIEQGTYSSLAANSAVFSRLIEDYGKTDPSRRSSSTKGGQIGQGKTSGDVSDVDDTLMQLEERLTGAVSWKVYTNYLRKAGGLAWAPIILSLLVINEAAQVGTTLFLGFWSGNTIAHFTQGRYMAVYAGIGSALAMFTFCLTYAFVIMGLSASLNLYKSALAGVLDSPVSFFDTTPIGRILSRLSKDQDTIDNELPLIFMQFLLTLSSVFGTIGLVFYTFPYLGIIFIPLTTLYYWASMYYRRSSVETKRLDSLLRSVLYGSYSETLTGLSTIRAYRMQPRSIEAADRGLDGQNRAYLMTVVMQRWLAIRLDMFGNILILGIGIFGATFRTSVNPARVGVVLTYTLGVTQIFSEMINLFAQTEQNMNAVERVLHYAELPSEGDESKTEPPASWPHQGAIKFSNVKLTYREGLPLVLKGIDFDVRPGEKIGIVGRTGSGKSSLIQALFRTVELREGKIEVDGYDISQLSLHFLRTRLAFVPQDTTLFLGTLRDNLDPQRLRTDAELISVLQRAWLLPKEEPVDPAIEAKFGLDSIVGDEGSNYSAGEKQLLALSRALVKNSRIIILDEATSNVDAETDSKVQRTIQTEFASSTLLCIAHRLNTIAHYDRILVMNDGLVAEFDTALNLFDRPDSIFRSLCNEANLARADIMKLRAEHTTKI</sequence>
<dbReference type="GO" id="GO:0016887">
    <property type="term" value="F:ATP hydrolysis activity"/>
    <property type="evidence" value="ECO:0007669"/>
    <property type="project" value="InterPro"/>
</dbReference>
<dbReference type="Proteomes" id="UP000467700">
    <property type="component" value="Unassembled WGS sequence"/>
</dbReference>
<dbReference type="GO" id="GO:0016020">
    <property type="term" value="C:membrane"/>
    <property type="evidence" value="ECO:0007669"/>
    <property type="project" value="UniProtKB-SubCell"/>
</dbReference>
<keyword evidence="4 10" id="KW-0812">Transmembrane</keyword>
<feature type="transmembrane region" description="Helical" evidence="10">
    <location>
        <begin position="1043"/>
        <end position="1065"/>
    </location>
</feature>
<comment type="similarity">
    <text evidence="2">Belongs to the ABC transporter superfamily. ABCC family. Conjugate transporter (TC 3.A.1.208) subfamily.</text>
</comment>
<evidence type="ECO:0000259" key="11">
    <source>
        <dbReference type="PROSITE" id="PS50893"/>
    </source>
</evidence>
<dbReference type="FunFam" id="1.20.1560.10:FF:000010">
    <property type="entry name" value="Multidrug resistance-associated ABC transporter"/>
    <property type="match status" value="1"/>
</dbReference>
<evidence type="ECO:0000256" key="8">
    <source>
        <dbReference type="ARBA" id="ARBA00023136"/>
    </source>
</evidence>
<feature type="compositionally biased region" description="Polar residues" evidence="9">
    <location>
        <begin position="768"/>
        <end position="785"/>
    </location>
</feature>
<evidence type="ECO:0000313" key="13">
    <source>
        <dbReference type="EMBL" id="CAA7257506.1"/>
    </source>
</evidence>
<evidence type="ECO:0000256" key="4">
    <source>
        <dbReference type="ARBA" id="ARBA00022692"/>
    </source>
</evidence>
<gene>
    <name evidence="13" type="ORF">AAE3_LOCUS86</name>
</gene>
<dbReference type="InterPro" id="IPR036640">
    <property type="entry name" value="ABC1_TM_sf"/>
</dbReference>
<dbReference type="FunFam" id="3.40.50.300:FF:000997">
    <property type="entry name" value="Multidrug resistance-associated protein 1"/>
    <property type="match status" value="1"/>
</dbReference>
<feature type="transmembrane region" description="Helical" evidence="10">
    <location>
        <begin position="931"/>
        <end position="952"/>
    </location>
</feature>
<dbReference type="Pfam" id="PF00005">
    <property type="entry name" value="ABC_tran"/>
    <property type="match status" value="2"/>
</dbReference>
<dbReference type="CDD" id="cd03244">
    <property type="entry name" value="ABCC_MRP_domain2"/>
    <property type="match status" value="1"/>
</dbReference>
<keyword evidence="7 10" id="KW-1133">Transmembrane helix</keyword>
<dbReference type="FunFam" id="1.20.1560.10:FF:000006">
    <property type="entry name" value="ATP-binding cassette, sub-family C (CFTR/MRP), member 9"/>
    <property type="match status" value="1"/>
</dbReference>
<dbReference type="InterPro" id="IPR050173">
    <property type="entry name" value="ABC_transporter_C-like"/>
</dbReference>
<dbReference type="CDD" id="cd18606">
    <property type="entry name" value="ABC_6TM_YOR1_D2_like"/>
    <property type="match status" value="1"/>
</dbReference>
<dbReference type="FunFam" id="3.40.50.300:FF:000565">
    <property type="entry name" value="ABC bile acid transporter"/>
    <property type="match status" value="1"/>
</dbReference>
<dbReference type="PROSITE" id="PS50893">
    <property type="entry name" value="ABC_TRANSPORTER_2"/>
    <property type="match status" value="2"/>
</dbReference>
<dbReference type="CDD" id="cd03250">
    <property type="entry name" value="ABCC_MRP_domain1"/>
    <property type="match status" value="1"/>
</dbReference>
<comment type="subcellular location">
    <subcellularLocation>
        <location evidence="1">Membrane</location>
        <topology evidence="1">Multi-pass membrane protein</topology>
    </subcellularLocation>
</comment>
<dbReference type="InterPro" id="IPR027417">
    <property type="entry name" value="P-loop_NTPase"/>
</dbReference>
<feature type="domain" description="ABC transporter" evidence="11">
    <location>
        <begin position="532"/>
        <end position="759"/>
    </location>
</feature>
<evidence type="ECO:0008006" key="15">
    <source>
        <dbReference type="Google" id="ProtNLM"/>
    </source>
</evidence>
<feature type="region of interest" description="Disordered" evidence="9">
    <location>
        <begin position="488"/>
        <end position="507"/>
    </location>
</feature>
<feature type="domain" description="ABC transmembrane type-1" evidence="12">
    <location>
        <begin position="824"/>
        <end position="1100"/>
    </location>
</feature>
<feature type="region of interest" description="Disordered" evidence="9">
    <location>
        <begin position="528"/>
        <end position="550"/>
    </location>
</feature>
<dbReference type="PROSITE" id="PS00211">
    <property type="entry name" value="ABC_TRANSPORTER_1"/>
    <property type="match status" value="2"/>
</dbReference>
<dbReference type="PANTHER" id="PTHR24223">
    <property type="entry name" value="ATP-BINDING CASSETTE SUB-FAMILY C"/>
    <property type="match status" value="1"/>
</dbReference>
<dbReference type="InterPro" id="IPR017871">
    <property type="entry name" value="ABC_transporter-like_CS"/>
</dbReference>
<dbReference type="GO" id="GO:0005524">
    <property type="term" value="F:ATP binding"/>
    <property type="evidence" value="ECO:0007669"/>
    <property type="project" value="UniProtKB-KW"/>
</dbReference>
<evidence type="ECO:0000256" key="3">
    <source>
        <dbReference type="ARBA" id="ARBA00022448"/>
    </source>
</evidence>
<dbReference type="CDD" id="cd18597">
    <property type="entry name" value="ABC_6TM_YOR1_D1_like"/>
    <property type="match status" value="1"/>
</dbReference>
<evidence type="ECO:0000259" key="12">
    <source>
        <dbReference type="PROSITE" id="PS50929"/>
    </source>
</evidence>
<feature type="transmembrane region" description="Helical" evidence="10">
    <location>
        <begin position="424"/>
        <end position="443"/>
    </location>
</feature>
<dbReference type="SUPFAM" id="SSF52540">
    <property type="entry name" value="P-loop containing nucleoside triphosphate hydrolases"/>
    <property type="match status" value="2"/>
</dbReference>
<dbReference type="InterPro" id="IPR003593">
    <property type="entry name" value="AAA+_ATPase"/>
</dbReference>
<dbReference type="EMBL" id="CACVBS010000001">
    <property type="protein sequence ID" value="CAA7257506.1"/>
    <property type="molecule type" value="Genomic_DNA"/>
</dbReference>
<feature type="transmembrane region" description="Helical" evidence="10">
    <location>
        <begin position="860"/>
        <end position="886"/>
    </location>
</feature>
<reference evidence="13 14" key="1">
    <citation type="submission" date="2020-01" db="EMBL/GenBank/DDBJ databases">
        <authorList>
            <person name="Gupta K D."/>
        </authorList>
    </citation>
    <scope>NUCLEOTIDE SEQUENCE [LARGE SCALE GENOMIC DNA]</scope>
</reference>
<keyword evidence="6" id="KW-0067">ATP-binding</keyword>
<feature type="transmembrane region" description="Helical" evidence="10">
    <location>
        <begin position="296"/>
        <end position="322"/>
    </location>
</feature>
<dbReference type="Gene3D" id="1.20.1560.10">
    <property type="entry name" value="ABC transporter type 1, transmembrane domain"/>
    <property type="match status" value="2"/>
</dbReference>
<dbReference type="SUPFAM" id="SSF90123">
    <property type="entry name" value="ABC transporter transmembrane region"/>
    <property type="match status" value="2"/>
</dbReference>
<feature type="transmembrane region" description="Helical" evidence="10">
    <location>
        <begin position="375"/>
        <end position="404"/>
    </location>
</feature>
<dbReference type="SMART" id="SM00382">
    <property type="entry name" value="AAA"/>
    <property type="match status" value="2"/>
</dbReference>
<comment type="caution">
    <text evidence="13">The sequence shown here is derived from an EMBL/GenBank/DDBJ whole genome shotgun (WGS) entry which is preliminary data.</text>
</comment>
<proteinExistence type="inferred from homology"/>
<dbReference type="InterPro" id="IPR003439">
    <property type="entry name" value="ABC_transporter-like_ATP-bd"/>
</dbReference>
<dbReference type="PROSITE" id="PS50929">
    <property type="entry name" value="ABC_TM1F"/>
    <property type="match status" value="2"/>
</dbReference>
<protein>
    <recommendedName>
        <fullName evidence="15">Multidrug resistance-associated ABC transporter</fullName>
    </recommendedName>
</protein>
<keyword evidence="5" id="KW-0547">Nucleotide-binding</keyword>
<keyword evidence="8 10" id="KW-0472">Membrane</keyword>
<feature type="compositionally biased region" description="Basic and acidic residues" evidence="9">
    <location>
        <begin position="87"/>
        <end position="110"/>
    </location>
</feature>
<feature type="region of interest" description="Disordered" evidence="9">
    <location>
        <begin position="762"/>
        <end position="786"/>
    </location>
</feature>
<dbReference type="PANTHER" id="PTHR24223:SF456">
    <property type="entry name" value="MULTIDRUG RESISTANCE-ASSOCIATED PROTEIN LETHAL(2)03659"/>
    <property type="match status" value="1"/>
</dbReference>
<dbReference type="OrthoDB" id="6500128at2759"/>
<feature type="transmembrane region" description="Helical" evidence="10">
    <location>
        <begin position="819"/>
        <end position="848"/>
    </location>
</feature>
<name>A0A8S0XD17_CYCAE</name>
<evidence type="ECO:0000256" key="10">
    <source>
        <dbReference type="SAM" id="Phobius"/>
    </source>
</evidence>
<evidence type="ECO:0000256" key="6">
    <source>
        <dbReference type="ARBA" id="ARBA00022840"/>
    </source>
</evidence>
<feature type="region of interest" description="Disordered" evidence="9">
    <location>
        <begin position="87"/>
        <end position="116"/>
    </location>
</feature>
<evidence type="ECO:0000256" key="2">
    <source>
        <dbReference type="ARBA" id="ARBA00009726"/>
    </source>
</evidence>